<dbReference type="AlphaFoldDB" id="A0A5C5Z364"/>
<keyword evidence="1" id="KW-0732">Signal</keyword>
<dbReference type="RefSeq" id="WP_146397619.1">
    <property type="nucleotide sequence ID" value="NZ_SJPJ01000001.1"/>
</dbReference>
<comment type="caution">
    <text evidence="2">The sequence shown here is derived from an EMBL/GenBank/DDBJ whole genome shotgun (WGS) entry which is preliminary data.</text>
</comment>
<reference evidence="2 3" key="1">
    <citation type="submission" date="2019-02" db="EMBL/GenBank/DDBJ databases">
        <title>Deep-cultivation of Planctomycetes and their phenomic and genomic characterization uncovers novel biology.</title>
        <authorList>
            <person name="Wiegand S."/>
            <person name="Jogler M."/>
            <person name="Boedeker C."/>
            <person name="Pinto D."/>
            <person name="Vollmers J."/>
            <person name="Rivas-Marin E."/>
            <person name="Kohn T."/>
            <person name="Peeters S.H."/>
            <person name="Heuer A."/>
            <person name="Rast P."/>
            <person name="Oberbeckmann S."/>
            <person name="Bunk B."/>
            <person name="Jeske O."/>
            <person name="Meyerdierks A."/>
            <person name="Storesund J.E."/>
            <person name="Kallscheuer N."/>
            <person name="Luecker S."/>
            <person name="Lage O.M."/>
            <person name="Pohl T."/>
            <person name="Merkel B.J."/>
            <person name="Hornburger P."/>
            <person name="Mueller R.-W."/>
            <person name="Bruemmer F."/>
            <person name="Labrenz M."/>
            <person name="Spormann A.M."/>
            <person name="Op Den Camp H."/>
            <person name="Overmann J."/>
            <person name="Amann R."/>
            <person name="Jetten M.S.M."/>
            <person name="Mascher T."/>
            <person name="Medema M.H."/>
            <person name="Devos D.P."/>
            <person name="Kaster A.-K."/>
            <person name="Ovreas L."/>
            <person name="Rohde M."/>
            <person name="Galperin M.Y."/>
            <person name="Jogler C."/>
        </authorList>
    </citation>
    <scope>NUCLEOTIDE SEQUENCE [LARGE SCALE GENOMIC DNA]</scope>
    <source>
        <strain evidence="2 3">CA13</strain>
    </source>
</reference>
<dbReference type="Proteomes" id="UP000315010">
    <property type="component" value="Unassembled WGS sequence"/>
</dbReference>
<feature type="chain" id="PRO_5022991527" evidence="1">
    <location>
        <begin position="23"/>
        <end position="193"/>
    </location>
</feature>
<sequence length="193" mass="22476" precursor="true">MKLINPGYVGLFSAVVCVTALAAQVDDIDLHTDQSSLQLGVLVGACPEQDVCVLDTKDEMCRQMRLLPKEMGQWKRSTLPAKNGDDTVSNATMLNKSAATNDDISQLEPSQANPLGSVILVQYDSSRGFPPNISNDWTGSRYRNQNNETRQYRYRLPYRRVYRYPYYRYQYQYYPHWYYYYRGTPYYYGGVYW</sequence>
<protein>
    <submittedName>
        <fullName evidence="2">Uncharacterized protein</fullName>
    </submittedName>
</protein>
<dbReference type="OrthoDB" id="291337at2"/>
<evidence type="ECO:0000313" key="2">
    <source>
        <dbReference type="EMBL" id="TWT81610.1"/>
    </source>
</evidence>
<name>A0A5C5Z364_9BACT</name>
<evidence type="ECO:0000256" key="1">
    <source>
        <dbReference type="SAM" id="SignalP"/>
    </source>
</evidence>
<keyword evidence="3" id="KW-1185">Reference proteome</keyword>
<organism evidence="2 3">
    <name type="scientific">Novipirellula herctigrandis</name>
    <dbReference type="NCBI Taxonomy" id="2527986"/>
    <lineage>
        <taxon>Bacteria</taxon>
        <taxon>Pseudomonadati</taxon>
        <taxon>Planctomycetota</taxon>
        <taxon>Planctomycetia</taxon>
        <taxon>Pirellulales</taxon>
        <taxon>Pirellulaceae</taxon>
        <taxon>Novipirellula</taxon>
    </lineage>
</organism>
<evidence type="ECO:0000313" key="3">
    <source>
        <dbReference type="Proteomes" id="UP000315010"/>
    </source>
</evidence>
<gene>
    <name evidence="2" type="ORF">CA13_30630</name>
</gene>
<dbReference type="EMBL" id="SJPJ01000001">
    <property type="protein sequence ID" value="TWT81610.1"/>
    <property type="molecule type" value="Genomic_DNA"/>
</dbReference>
<proteinExistence type="predicted"/>
<feature type="signal peptide" evidence="1">
    <location>
        <begin position="1"/>
        <end position="22"/>
    </location>
</feature>
<accession>A0A5C5Z364</accession>